<evidence type="ECO:0000259" key="3">
    <source>
        <dbReference type="PROSITE" id="PS51736"/>
    </source>
</evidence>
<dbReference type="Pfam" id="PF07508">
    <property type="entry name" value="Recombinase"/>
    <property type="match status" value="1"/>
</dbReference>
<dbReference type="PANTHER" id="PTHR30461">
    <property type="entry name" value="DNA-INVERTASE FROM LAMBDOID PROPHAGE"/>
    <property type="match status" value="1"/>
</dbReference>
<feature type="domain" description="Recombinase" evidence="4">
    <location>
        <begin position="160"/>
        <end position="294"/>
    </location>
</feature>
<protein>
    <submittedName>
        <fullName evidence="5">Recombinase family protein</fullName>
    </submittedName>
</protein>
<accession>A0ABS5U210</accession>
<dbReference type="PROSITE" id="PS51736">
    <property type="entry name" value="RECOMBINASES_3"/>
    <property type="match status" value="1"/>
</dbReference>
<keyword evidence="6" id="KW-1185">Reference proteome</keyword>
<dbReference type="EMBL" id="JAHBOH010000002">
    <property type="protein sequence ID" value="MBT0995446.1"/>
    <property type="molecule type" value="Genomic_DNA"/>
</dbReference>
<dbReference type="Pfam" id="PF00239">
    <property type="entry name" value="Resolvase"/>
    <property type="match status" value="1"/>
</dbReference>
<evidence type="ECO:0000259" key="4">
    <source>
        <dbReference type="PROSITE" id="PS51737"/>
    </source>
</evidence>
<dbReference type="SUPFAM" id="SSF53041">
    <property type="entry name" value="Resolvase-like"/>
    <property type="match status" value="1"/>
</dbReference>
<dbReference type="Gene3D" id="3.90.1750.20">
    <property type="entry name" value="Putative Large Serine Recombinase, Chain B, Domain 2"/>
    <property type="match status" value="1"/>
</dbReference>
<dbReference type="InterPro" id="IPR036162">
    <property type="entry name" value="Resolvase-like_N_sf"/>
</dbReference>
<dbReference type="Gene3D" id="3.40.50.1390">
    <property type="entry name" value="Resolvase, N-terminal catalytic domain"/>
    <property type="match status" value="1"/>
</dbReference>
<keyword evidence="2" id="KW-0233">DNA recombination</keyword>
<dbReference type="PROSITE" id="PS51737">
    <property type="entry name" value="RECOMBINASE_DNA_BIND"/>
    <property type="match status" value="1"/>
</dbReference>
<dbReference type="CDD" id="cd00338">
    <property type="entry name" value="Ser_Recombinase"/>
    <property type="match status" value="1"/>
</dbReference>
<evidence type="ECO:0000256" key="2">
    <source>
        <dbReference type="ARBA" id="ARBA00023172"/>
    </source>
</evidence>
<dbReference type="InterPro" id="IPR006119">
    <property type="entry name" value="Resolv_N"/>
</dbReference>
<dbReference type="InterPro" id="IPR038109">
    <property type="entry name" value="DNA_bind_recomb_sf"/>
</dbReference>
<organism evidence="5 6">
    <name type="scientific">Cellulomonas fulva</name>
    <dbReference type="NCBI Taxonomy" id="2835530"/>
    <lineage>
        <taxon>Bacteria</taxon>
        <taxon>Bacillati</taxon>
        <taxon>Actinomycetota</taxon>
        <taxon>Actinomycetes</taxon>
        <taxon>Micrococcales</taxon>
        <taxon>Cellulomonadaceae</taxon>
        <taxon>Cellulomonas</taxon>
    </lineage>
</organism>
<dbReference type="PANTHER" id="PTHR30461:SF2">
    <property type="entry name" value="SERINE RECOMBINASE PINE-RELATED"/>
    <property type="match status" value="1"/>
</dbReference>
<sequence length="504" mass="55724">MSAGLRAVIYVRISVAQEASVSIERQVEAAEQYAAARGWQVVATFRDEGVSATHNKPEDRAGWRALLDSPEKYDAVLVWKIDRLARRVLDFLHADASLQERGAGIVAVEDPVDMTTPQGRAFATLLAVFGEMEAEAIRARVKAARDHLLRAGRVVGGTVPYGWRKVANPDGPGYVLAQDPERVGWVRGMVERAQAGASVYSIVQWLDEAGAPLPEASQSRRKAGGWSYSTVERLLRNPLVAGMTAYNPGNRTKERGTDVLRDADGLPVVDESVALLSPGEWRALVKALDERDTAQSKPVALRAKTSALLSGLLWCEADGTRLHRGTINGRHGYYCPECHQSISNFEEALVAEFLRQKGEHVRWSVVEEVYEGGAAVLPEIEHRLAELSDALRATDDDAEADRLMEQIGNLRAIRREARGKAPKVEYRPVRGTQRFGDDWADAETVEDRRAILEDGLERVWVSRGRPGRTTDAQRLARLRVDWKQPEHLGPLARPSDADLAAWAE</sequence>
<evidence type="ECO:0000313" key="6">
    <source>
        <dbReference type="Proteomes" id="UP000722125"/>
    </source>
</evidence>
<dbReference type="SMART" id="SM00857">
    <property type="entry name" value="Resolvase"/>
    <property type="match status" value="1"/>
</dbReference>
<evidence type="ECO:0000256" key="1">
    <source>
        <dbReference type="ARBA" id="ARBA00023125"/>
    </source>
</evidence>
<reference evidence="5 6" key="1">
    <citation type="submission" date="2021-05" db="EMBL/GenBank/DDBJ databases">
        <title>Description of Cellulomonas sp. DKR-3 sp. nov.</title>
        <authorList>
            <person name="Dahal R.H."/>
            <person name="Chaudhary D.K."/>
        </authorList>
    </citation>
    <scope>NUCLEOTIDE SEQUENCE [LARGE SCALE GENOMIC DNA]</scope>
    <source>
        <strain evidence="5 6">DKR-3</strain>
    </source>
</reference>
<dbReference type="Proteomes" id="UP000722125">
    <property type="component" value="Unassembled WGS sequence"/>
</dbReference>
<keyword evidence="1" id="KW-0238">DNA-binding</keyword>
<name>A0ABS5U210_9CELL</name>
<dbReference type="InterPro" id="IPR050639">
    <property type="entry name" value="SSR_resolvase"/>
</dbReference>
<proteinExistence type="predicted"/>
<feature type="domain" description="Resolvase/invertase-type recombinase catalytic" evidence="3">
    <location>
        <begin position="6"/>
        <end position="152"/>
    </location>
</feature>
<evidence type="ECO:0000313" key="5">
    <source>
        <dbReference type="EMBL" id="MBT0995446.1"/>
    </source>
</evidence>
<gene>
    <name evidence="5" type="ORF">KIN34_14255</name>
</gene>
<dbReference type="InterPro" id="IPR011109">
    <property type="entry name" value="DNA_bind_recombinase_dom"/>
</dbReference>
<comment type="caution">
    <text evidence="5">The sequence shown here is derived from an EMBL/GenBank/DDBJ whole genome shotgun (WGS) entry which is preliminary data.</text>
</comment>